<dbReference type="Proteomes" id="UP000254065">
    <property type="component" value="Unassembled WGS sequence"/>
</dbReference>
<keyword evidence="3" id="KW-1185">Reference proteome</keyword>
<dbReference type="RefSeq" id="WP_051225752.1">
    <property type="nucleotide sequence ID" value="NZ_UGQB01000004.1"/>
</dbReference>
<evidence type="ECO:0000259" key="1">
    <source>
        <dbReference type="PROSITE" id="PS50994"/>
    </source>
</evidence>
<dbReference type="InterPro" id="IPR001584">
    <property type="entry name" value="Integrase_cat-core"/>
</dbReference>
<dbReference type="OrthoDB" id="371334at2"/>
<evidence type="ECO:0000313" key="2">
    <source>
        <dbReference type="EMBL" id="STZ08574.1"/>
    </source>
</evidence>
<name>A0A378R039_9GAMM</name>
<accession>A0A378R039</accession>
<dbReference type="EMBL" id="UGQB01000004">
    <property type="protein sequence ID" value="STZ08574.1"/>
    <property type="molecule type" value="Genomic_DNA"/>
</dbReference>
<dbReference type="GO" id="GO:0015074">
    <property type="term" value="P:DNA integration"/>
    <property type="evidence" value="ECO:0007669"/>
    <property type="project" value="InterPro"/>
</dbReference>
<reference evidence="2 3" key="1">
    <citation type="submission" date="2018-06" db="EMBL/GenBank/DDBJ databases">
        <authorList>
            <consortium name="Pathogen Informatics"/>
            <person name="Doyle S."/>
        </authorList>
    </citation>
    <scope>NUCLEOTIDE SEQUENCE [LARGE SCALE GENOMIC DNA]</scope>
    <source>
        <strain evidence="2 3">NCTC12877</strain>
    </source>
</reference>
<dbReference type="InterPro" id="IPR012337">
    <property type="entry name" value="RNaseH-like_sf"/>
</dbReference>
<gene>
    <name evidence="2" type="ORF">NCTC12877_01578</name>
</gene>
<dbReference type="Gene3D" id="3.30.420.10">
    <property type="entry name" value="Ribonuclease H-like superfamily/Ribonuclease H"/>
    <property type="match status" value="1"/>
</dbReference>
<dbReference type="InterPro" id="IPR036397">
    <property type="entry name" value="RNaseH_sf"/>
</dbReference>
<feature type="domain" description="Integrase catalytic" evidence="1">
    <location>
        <begin position="138"/>
        <end position="340"/>
    </location>
</feature>
<dbReference type="PANTHER" id="PTHR35004:SF7">
    <property type="entry name" value="INTEGRASE PROTEIN"/>
    <property type="match status" value="1"/>
</dbReference>
<sequence length="594" mass="66937">MNDLARTDYLREIVQKLTHAKHGEKGNIIAKACDTLQISRPQLYRELETVGFESDRKTRCDKGKTVVPAEVAEQVGAMVHLATRANGKKTLPISTALEILQADGKVPKVSPATISRVMKANMCHPKQLATPTAHTRMRSLHPNHLWQVDASVCVIFYLPKDKQGRGGGMQIMDEKKFYKNKPHNLKKIENERVIRYVITDHYSGWVYVEYVAGAESSENLTQVFLNAIQIRGFDEPMHGVPFILYADKGCANTSGLFKNLMERLDITFIAHATGNSRAKGQVENANNIVETQFEGRFKFLNIENIEHLNALAKRWRVDYNEHKKHSRTKRTRNEVWRTIAVNQLRKAPSMELCKELVSTVPVERTVRGNLTISHSVKGYGSHDYDLRHINGIYPKAKVSVVVNPYRSPCVDVIVPTAGGESVTYTVEPMQTDWVGFDVNAPVVGQEIKAMPNSQIDNQRNKAIKTAYGVDTLEKAELAQAKKAVAYDGKLNIMADIDSHEQKDYMPKGGEKLSTPAIDRTPQSRKLAPFNWVQTAKVIRAEIGDKWTAEHYRELQETFPTGEVPQEVISEIIKGILEPKETEHEYDEYPQALAG</sequence>
<dbReference type="GO" id="GO:0003676">
    <property type="term" value="F:nucleic acid binding"/>
    <property type="evidence" value="ECO:0007669"/>
    <property type="project" value="InterPro"/>
</dbReference>
<dbReference type="STRING" id="1122244.GCA_000426885_00036"/>
<organism evidence="2 3">
    <name type="scientific">Moraxella caprae</name>
    <dbReference type="NCBI Taxonomy" id="90240"/>
    <lineage>
        <taxon>Bacteria</taxon>
        <taxon>Pseudomonadati</taxon>
        <taxon>Pseudomonadota</taxon>
        <taxon>Gammaproteobacteria</taxon>
        <taxon>Moraxellales</taxon>
        <taxon>Moraxellaceae</taxon>
        <taxon>Moraxella</taxon>
    </lineage>
</organism>
<dbReference type="SUPFAM" id="SSF53098">
    <property type="entry name" value="Ribonuclease H-like"/>
    <property type="match status" value="1"/>
</dbReference>
<dbReference type="AlphaFoldDB" id="A0A378R039"/>
<dbReference type="PROSITE" id="PS50994">
    <property type="entry name" value="INTEGRASE"/>
    <property type="match status" value="1"/>
</dbReference>
<proteinExistence type="predicted"/>
<evidence type="ECO:0000313" key="3">
    <source>
        <dbReference type="Proteomes" id="UP000254065"/>
    </source>
</evidence>
<protein>
    <submittedName>
        <fullName evidence="2">Integrase core domain</fullName>
    </submittedName>
</protein>
<dbReference type="PANTHER" id="PTHR35004">
    <property type="entry name" value="TRANSPOSASE RV3428C-RELATED"/>
    <property type="match status" value="1"/>
</dbReference>